<sequence length="312" mass="34844">MTRKPEASTAMASDASDTDDYESCNWFLNVRPQVLVSEVHSHPLTSNEGYLMDNRTQRFVERYFNAFYLVDVGGELENDICILRHSNTVCVIGLAFGHHIFKRCVTNACSKRDSAVNHQILGLDYQVSNGLDRLKNEIRGRRKHGSHILSKPTDILAYAVCDQGVRHPIVCGIQGHLLEVNSSLDIRKNQPDSCSSPPVHSSDNPCSSLSAVSLTPLIDKGDKIGVGTYVCIIMQNSRSKKSRSGKVSDYSLSKTDGPNSTLTSHEDDFPEYIDYSTQSDYTSQIGDFILFSKSQKVLNWNEYLDLRLSHCT</sequence>
<dbReference type="Proteomes" id="UP000050795">
    <property type="component" value="Unassembled WGS sequence"/>
</dbReference>
<organism evidence="2 3">
    <name type="scientific">Trichobilharzia regenti</name>
    <name type="common">Nasal bird schistosome</name>
    <dbReference type="NCBI Taxonomy" id="157069"/>
    <lineage>
        <taxon>Eukaryota</taxon>
        <taxon>Metazoa</taxon>
        <taxon>Spiralia</taxon>
        <taxon>Lophotrochozoa</taxon>
        <taxon>Platyhelminthes</taxon>
        <taxon>Trematoda</taxon>
        <taxon>Digenea</taxon>
        <taxon>Strigeidida</taxon>
        <taxon>Schistosomatoidea</taxon>
        <taxon>Schistosomatidae</taxon>
        <taxon>Trichobilharzia</taxon>
    </lineage>
</organism>
<evidence type="ECO:0008006" key="4">
    <source>
        <dbReference type="Google" id="ProtNLM"/>
    </source>
</evidence>
<evidence type="ECO:0000313" key="3">
    <source>
        <dbReference type="WBParaSite" id="TREG1_45780.1"/>
    </source>
</evidence>
<proteinExistence type="predicted"/>
<dbReference type="WBParaSite" id="TREG1_45780.1">
    <property type="protein sequence ID" value="TREG1_45780.1"/>
    <property type="gene ID" value="TREG1_45780"/>
</dbReference>
<keyword evidence="2" id="KW-1185">Reference proteome</keyword>
<name>A0AA85JMQ5_TRIRE</name>
<reference evidence="3" key="2">
    <citation type="submission" date="2023-11" db="UniProtKB">
        <authorList>
            <consortium name="WormBaseParasite"/>
        </authorList>
    </citation>
    <scope>IDENTIFICATION</scope>
</reference>
<dbReference type="AlphaFoldDB" id="A0AA85JMQ5"/>
<reference evidence="2" key="1">
    <citation type="submission" date="2022-06" db="EMBL/GenBank/DDBJ databases">
        <authorList>
            <person name="Berger JAMES D."/>
            <person name="Berger JAMES D."/>
        </authorList>
    </citation>
    <scope>NUCLEOTIDE SEQUENCE [LARGE SCALE GENOMIC DNA]</scope>
</reference>
<feature type="compositionally biased region" description="Polar residues" evidence="1">
    <location>
        <begin position="250"/>
        <end position="263"/>
    </location>
</feature>
<evidence type="ECO:0000313" key="2">
    <source>
        <dbReference type="Proteomes" id="UP000050795"/>
    </source>
</evidence>
<protein>
    <recommendedName>
        <fullName evidence="4">Protein Abitram</fullName>
    </recommendedName>
</protein>
<dbReference type="PANTHER" id="PTHR13651:SF0">
    <property type="entry name" value="PROTEIN ABITRAM"/>
    <property type="match status" value="1"/>
</dbReference>
<dbReference type="PANTHER" id="PTHR13651">
    <property type="entry name" value="PROTEIN ABITRAM"/>
    <property type="match status" value="1"/>
</dbReference>
<feature type="region of interest" description="Disordered" evidence="1">
    <location>
        <begin position="242"/>
        <end position="268"/>
    </location>
</feature>
<dbReference type="GO" id="GO:0005634">
    <property type="term" value="C:nucleus"/>
    <property type="evidence" value="ECO:0007669"/>
    <property type="project" value="TreeGrafter"/>
</dbReference>
<accession>A0AA85JMQ5</accession>
<dbReference type="InterPro" id="IPR039169">
    <property type="entry name" value="Abitram"/>
</dbReference>
<evidence type="ECO:0000256" key="1">
    <source>
        <dbReference type="SAM" id="MobiDB-lite"/>
    </source>
</evidence>